<dbReference type="AlphaFoldDB" id="A0A1H0BLG1"/>
<dbReference type="Gene3D" id="1.10.3720.10">
    <property type="entry name" value="MetI-like"/>
    <property type="match status" value="1"/>
</dbReference>
<accession>A0A1H0BLG1</accession>
<dbReference type="OrthoDB" id="9805999at2"/>
<dbReference type="CDD" id="cd06261">
    <property type="entry name" value="TM_PBP2"/>
    <property type="match status" value="1"/>
</dbReference>
<dbReference type="InterPro" id="IPR000515">
    <property type="entry name" value="MetI-like"/>
</dbReference>
<dbReference type="GO" id="GO:0022857">
    <property type="term" value="F:transmembrane transporter activity"/>
    <property type="evidence" value="ECO:0007669"/>
    <property type="project" value="InterPro"/>
</dbReference>
<dbReference type="GO" id="GO:0006865">
    <property type="term" value="P:amino acid transport"/>
    <property type="evidence" value="ECO:0007669"/>
    <property type="project" value="UniProtKB-KW"/>
</dbReference>
<evidence type="ECO:0000256" key="5">
    <source>
        <dbReference type="ARBA" id="ARBA00022970"/>
    </source>
</evidence>
<feature type="transmembrane region" description="Helical" evidence="8">
    <location>
        <begin position="102"/>
        <end position="125"/>
    </location>
</feature>
<dbReference type="Proteomes" id="UP000199309">
    <property type="component" value="Unassembled WGS sequence"/>
</dbReference>
<dbReference type="InterPro" id="IPR035906">
    <property type="entry name" value="MetI-like_sf"/>
</dbReference>
<dbReference type="InterPro" id="IPR043429">
    <property type="entry name" value="ArtM/GltK/GlnP/TcyL/YhdX-like"/>
</dbReference>
<feature type="domain" description="ABC transmembrane type-1" evidence="9">
    <location>
        <begin position="19"/>
        <end position="221"/>
    </location>
</feature>
<dbReference type="InterPro" id="IPR010065">
    <property type="entry name" value="AA_ABC_transptr_permease_3TM"/>
</dbReference>
<feature type="transmembrane region" description="Helical" evidence="8">
    <location>
        <begin position="57"/>
        <end position="82"/>
    </location>
</feature>
<comment type="similarity">
    <text evidence="8">Belongs to the binding-protein-dependent transport system permease family.</text>
</comment>
<keyword evidence="2 8" id="KW-0813">Transport</keyword>
<keyword evidence="3" id="KW-1003">Cell membrane</keyword>
<feature type="transmembrane region" description="Helical" evidence="8">
    <location>
        <begin position="146"/>
        <end position="171"/>
    </location>
</feature>
<reference evidence="10 11" key="1">
    <citation type="submission" date="2016-10" db="EMBL/GenBank/DDBJ databases">
        <authorList>
            <person name="de Groot N.N."/>
        </authorList>
    </citation>
    <scope>NUCLEOTIDE SEQUENCE [LARGE SCALE GENOMIC DNA]</scope>
    <source>
        <strain evidence="10 11">DSM 16981</strain>
    </source>
</reference>
<feature type="transmembrane region" description="Helical" evidence="8">
    <location>
        <begin position="202"/>
        <end position="224"/>
    </location>
</feature>
<dbReference type="STRING" id="349095.SAMN05660299_02757"/>
<keyword evidence="4 8" id="KW-0812">Transmembrane</keyword>
<gene>
    <name evidence="10" type="ORF">SAMN05660299_02757</name>
</gene>
<evidence type="ECO:0000313" key="11">
    <source>
        <dbReference type="Proteomes" id="UP000199309"/>
    </source>
</evidence>
<feature type="transmembrane region" description="Helical" evidence="8">
    <location>
        <begin position="25"/>
        <end position="45"/>
    </location>
</feature>
<evidence type="ECO:0000256" key="8">
    <source>
        <dbReference type="RuleBase" id="RU363032"/>
    </source>
</evidence>
<dbReference type="NCBIfam" id="TIGR01726">
    <property type="entry name" value="HEQRo_perm_3TM"/>
    <property type="match status" value="1"/>
</dbReference>
<evidence type="ECO:0000256" key="2">
    <source>
        <dbReference type="ARBA" id="ARBA00022448"/>
    </source>
</evidence>
<proteinExistence type="inferred from homology"/>
<dbReference type="PANTHER" id="PTHR30614">
    <property type="entry name" value="MEMBRANE COMPONENT OF AMINO ACID ABC TRANSPORTER"/>
    <property type="match status" value="1"/>
</dbReference>
<evidence type="ECO:0000256" key="3">
    <source>
        <dbReference type="ARBA" id="ARBA00022475"/>
    </source>
</evidence>
<comment type="subcellular location">
    <subcellularLocation>
        <location evidence="1 8">Cell membrane</location>
        <topology evidence="1 8">Multi-pass membrane protein</topology>
    </subcellularLocation>
</comment>
<dbReference type="RefSeq" id="WP_091653085.1">
    <property type="nucleotide sequence ID" value="NZ_FNHQ01000052.1"/>
</dbReference>
<dbReference type="Pfam" id="PF00528">
    <property type="entry name" value="BPD_transp_1"/>
    <property type="match status" value="1"/>
</dbReference>
<evidence type="ECO:0000313" key="10">
    <source>
        <dbReference type="EMBL" id="SDN46273.1"/>
    </source>
</evidence>
<dbReference type="GO" id="GO:0043190">
    <property type="term" value="C:ATP-binding cassette (ABC) transporter complex"/>
    <property type="evidence" value="ECO:0007669"/>
    <property type="project" value="InterPro"/>
</dbReference>
<name>A0A1H0BLG1_9FIRM</name>
<evidence type="ECO:0000256" key="1">
    <source>
        <dbReference type="ARBA" id="ARBA00004651"/>
    </source>
</evidence>
<sequence length="236" mass="26017">MDLDLDFMYETFFKILGGISTTLELTILSLLLAAPIAFYMAVLRLNDAKISSGAVRVYVSFVRGTPIILQILLLYSLLPSVLNTIVQTLGINFNVFDAIDPFFYAVVVFSLNTIALLSEVFRSALISISKGQLEAGLSIGLTRFQVYIHVIIPQAMVVALPNICNITVNLIKGTSLAFLMTVKDVLAIGKIAASFGYNYIEAYIDVFFVYIILCTIIQVLYTAAESKISTFRAMHV</sequence>
<keyword evidence="7 8" id="KW-0472">Membrane</keyword>
<evidence type="ECO:0000259" key="9">
    <source>
        <dbReference type="PROSITE" id="PS50928"/>
    </source>
</evidence>
<keyword evidence="11" id="KW-1185">Reference proteome</keyword>
<organism evidence="10 11">
    <name type="scientific">Megasphaera paucivorans</name>
    <dbReference type="NCBI Taxonomy" id="349095"/>
    <lineage>
        <taxon>Bacteria</taxon>
        <taxon>Bacillati</taxon>
        <taxon>Bacillota</taxon>
        <taxon>Negativicutes</taxon>
        <taxon>Veillonellales</taxon>
        <taxon>Veillonellaceae</taxon>
        <taxon>Megasphaera</taxon>
    </lineage>
</organism>
<evidence type="ECO:0000256" key="7">
    <source>
        <dbReference type="ARBA" id="ARBA00023136"/>
    </source>
</evidence>
<dbReference type="PROSITE" id="PS50928">
    <property type="entry name" value="ABC_TM1"/>
    <property type="match status" value="1"/>
</dbReference>
<evidence type="ECO:0000256" key="6">
    <source>
        <dbReference type="ARBA" id="ARBA00022989"/>
    </source>
</evidence>
<dbReference type="SUPFAM" id="SSF161098">
    <property type="entry name" value="MetI-like"/>
    <property type="match status" value="1"/>
</dbReference>
<keyword evidence="6 8" id="KW-1133">Transmembrane helix</keyword>
<keyword evidence="5" id="KW-0029">Amino-acid transport</keyword>
<protein>
    <submittedName>
        <fullName evidence="10">L-cystine transport system permease protein</fullName>
    </submittedName>
</protein>
<dbReference type="EMBL" id="FNHQ01000052">
    <property type="protein sequence ID" value="SDN46273.1"/>
    <property type="molecule type" value="Genomic_DNA"/>
</dbReference>
<evidence type="ECO:0000256" key="4">
    <source>
        <dbReference type="ARBA" id="ARBA00022692"/>
    </source>
</evidence>
<dbReference type="PANTHER" id="PTHR30614:SF0">
    <property type="entry name" value="L-CYSTINE TRANSPORT SYSTEM PERMEASE PROTEIN TCYL"/>
    <property type="match status" value="1"/>
</dbReference>